<comment type="similarity">
    <text evidence="1">Belongs to the short-chain dehydrogenases/reductases (SDR) family.</text>
</comment>
<keyword evidence="4" id="KW-1185">Reference proteome</keyword>
<proteinExistence type="inferred from homology"/>
<dbReference type="InterPro" id="IPR002347">
    <property type="entry name" value="SDR_fam"/>
</dbReference>
<evidence type="ECO:0000256" key="1">
    <source>
        <dbReference type="ARBA" id="ARBA00006484"/>
    </source>
</evidence>
<dbReference type="NCBIfam" id="NF005754">
    <property type="entry name" value="PRK07578.1"/>
    <property type="match status" value="1"/>
</dbReference>
<dbReference type="PANTHER" id="PTHR43477">
    <property type="entry name" value="DIHYDROANTICAPSIN 7-DEHYDROGENASE"/>
    <property type="match status" value="1"/>
</dbReference>
<dbReference type="AlphaFoldDB" id="A0A544TKG6"/>
<accession>A0A544TKG6</accession>
<protein>
    <submittedName>
        <fullName evidence="3">Short chain dehydrogenase</fullName>
    </submittedName>
</protein>
<dbReference type="RefSeq" id="WP_142605465.1">
    <property type="nucleotide sequence ID" value="NZ_VDGG01000005.1"/>
</dbReference>
<dbReference type="PRINTS" id="PR00081">
    <property type="entry name" value="GDHRDH"/>
</dbReference>
<dbReference type="PANTHER" id="PTHR43477:SF1">
    <property type="entry name" value="DIHYDROANTICAPSIN 7-DEHYDROGENASE"/>
    <property type="match status" value="1"/>
</dbReference>
<dbReference type="Gene3D" id="3.40.50.720">
    <property type="entry name" value="NAD(P)-binding Rossmann-like Domain"/>
    <property type="match status" value="1"/>
</dbReference>
<dbReference type="GO" id="GO:0016491">
    <property type="term" value="F:oxidoreductase activity"/>
    <property type="evidence" value="ECO:0007669"/>
    <property type="project" value="UniProtKB-KW"/>
</dbReference>
<dbReference type="EMBL" id="VDGG01000005">
    <property type="protein sequence ID" value="TQR17930.1"/>
    <property type="molecule type" value="Genomic_DNA"/>
</dbReference>
<dbReference type="OrthoDB" id="9787486at2"/>
<evidence type="ECO:0000313" key="3">
    <source>
        <dbReference type="EMBL" id="TQR17930.1"/>
    </source>
</evidence>
<dbReference type="InterPro" id="IPR051122">
    <property type="entry name" value="SDR_DHRS6-like"/>
</dbReference>
<dbReference type="CDD" id="cd11731">
    <property type="entry name" value="Lin1944_like_SDR_c"/>
    <property type="match status" value="1"/>
</dbReference>
<reference evidence="3 4" key="1">
    <citation type="submission" date="2019-05" db="EMBL/GenBank/DDBJ databases">
        <title>Psychrobacillus vulpis sp. nov., a new species isolated from feces of a red fox that inhabits in The Tablas de Daimiel Natural Park, Albacete, Spain.</title>
        <authorList>
            <person name="Rodriguez M."/>
            <person name="Reina J.C."/>
            <person name="Bejar V."/>
            <person name="Llamas I."/>
        </authorList>
    </citation>
    <scope>NUCLEOTIDE SEQUENCE [LARGE SCALE GENOMIC DNA]</scope>
    <source>
        <strain evidence="3 4">NHI-2</strain>
    </source>
</reference>
<name>A0A544TKG6_9BACI</name>
<sequence length="199" mass="21144">MKLLVVGANGTLGTAVVHEMKDTAEIIQASRKNSPIKVDITSTDSIRSMFEEVGKIDALVCTAGAAHFGAIEELTPELNSIAVNSKLLGQVHLVLLGLPYILDKGSITLTTGILMDDPILKGTSSSMANGGVRAFVKSAAIEFPRGIRINSVSPNMLEESKEKYGSSFEGYEPVPAKRAALAFRKSILGAQTGQSYTVY</sequence>
<comment type="caution">
    <text evidence="3">The sequence shown here is derived from an EMBL/GenBank/DDBJ whole genome shotgun (WGS) entry which is preliminary data.</text>
</comment>
<keyword evidence="2" id="KW-0560">Oxidoreductase</keyword>
<organism evidence="3 4">
    <name type="scientific">Psychrobacillus soli</name>
    <dbReference type="NCBI Taxonomy" id="1543965"/>
    <lineage>
        <taxon>Bacteria</taxon>
        <taxon>Bacillati</taxon>
        <taxon>Bacillota</taxon>
        <taxon>Bacilli</taxon>
        <taxon>Bacillales</taxon>
        <taxon>Bacillaceae</taxon>
        <taxon>Psychrobacillus</taxon>
    </lineage>
</organism>
<dbReference type="SUPFAM" id="SSF51735">
    <property type="entry name" value="NAD(P)-binding Rossmann-fold domains"/>
    <property type="match status" value="1"/>
</dbReference>
<evidence type="ECO:0000313" key="4">
    <source>
        <dbReference type="Proteomes" id="UP000318937"/>
    </source>
</evidence>
<dbReference type="Proteomes" id="UP000318937">
    <property type="component" value="Unassembled WGS sequence"/>
</dbReference>
<evidence type="ECO:0000256" key="2">
    <source>
        <dbReference type="ARBA" id="ARBA00023002"/>
    </source>
</evidence>
<dbReference type="InterPro" id="IPR036291">
    <property type="entry name" value="NAD(P)-bd_dom_sf"/>
</dbReference>
<dbReference type="Pfam" id="PF13561">
    <property type="entry name" value="adh_short_C2"/>
    <property type="match status" value="1"/>
</dbReference>
<gene>
    <name evidence="3" type="ORF">FG383_03500</name>
</gene>